<evidence type="ECO:0000256" key="1">
    <source>
        <dbReference type="SAM" id="MobiDB-lite"/>
    </source>
</evidence>
<comment type="caution">
    <text evidence="2">The sequence shown here is derived from an EMBL/GenBank/DDBJ whole genome shotgun (WGS) entry which is preliminary data.</text>
</comment>
<dbReference type="PANTHER" id="PTHR32010">
    <property type="entry name" value="PHOTOSYSTEM II STABILITY/ASSEMBLY FACTOR HCF136, CHLOROPLASTIC"/>
    <property type="match status" value="1"/>
</dbReference>
<dbReference type="Proteomes" id="UP001454036">
    <property type="component" value="Unassembled WGS sequence"/>
</dbReference>
<dbReference type="Pfam" id="PF05623">
    <property type="entry name" value="DUF789"/>
    <property type="match status" value="1"/>
</dbReference>
<reference evidence="2 3" key="1">
    <citation type="submission" date="2024-01" db="EMBL/GenBank/DDBJ databases">
        <title>The complete chloroplast genome sequence of Lithospermum erythrorhizon: insights into the phylogenetic relationship among Boraginaceae species and the maternal lineages of purple gromwells.</title>
        <authorList>
            <person name="Okada T."/>
            <person name="Watanabe K."/>
        </authorList>
    </citation>
    <scope>NUCLEOTIDE SEQUENCE [LARGE SCALE GENOMIC DNA]</scope>
</reference>
<evidence type="ECO:0000313" key="3">
    <source>
        <dbReference type="Proteomes" id="UP001454036"/>
    </source>
</evidence>
<gene>
    <name evidence="2" type="ORF">LIER_06130</name>
</gene>
<dbReference type="EMBL" id="BAABME010000875">
    <property type="protein sequence ID" value="GAA0146100.1"/>
    <property type="molecule type" value="Genomic_DNA"/>
</dbReference>
<accession>A0AAV3P3E3</accession>
<keyword evidence="3" id="KW-1185">Reference proteome</keyword>
<dbReference type="InterPro" id="IPR008507">
    <property type="entry name" value="DUF789"/>
</dbReference>
<dbReference type="PANTHER" id="PTHR32010:SF18">
    <property type="entry name" value="DUF789 FAMILY PROTEIN"/>
    <property type="match status" value="1"/>
</dbReference>
<sequence length="1113" mass="124965">MLYAFHGTCKDVDDENRSTLSSDGDIRRKKITGKSKVEDTESSCITQRNYCSRCTIFASSNLGPNGHKFVVVPTHCLDRTKSSIYPEINTEDLDMIASFSAGSLKFRELMTIRRSITDGDCSGESIIIARSHTRPQFLHLPNVKYFINDGSKWKVLPFSSLCKSPSISIEYPLGLSCQPGTVSTAYRYYNGVDNYKAVQRNSKRKASSRRGKCNDFSRTHSASAELDSQNDTPQTEDDKTKVLYTFSISMPYMRETVSRINQNTTATDPERQQFVECTFMVDTSENGLIHDGNDSLSNSAVTYPDIYKSLLPGLPSPASDGGETCSVQHHEKLSNEDTPHGDVESSIQTFRNNCVIQAIDRDRTPCALEKKEYQSKKVPRNSSVRRHNSLGNLNLHYGKENTHSIWKKVEKKVDDGHSYKTDMQSTNVCTFVQSHHKHHSVPNSCFLSKSEDANMTQLKASKKTKRRNGVGSKQDLHSTCIMKSHCIKGCSCGCSSSIDMKKTKLSGSRQNLAGCESRSFPRKNFSAIFQAKKVESIPYKSLQKPEAVNPEVPSQSPDSVDPVMVFHVTERQCELPPRQISFPDVPNVHKDDSFVDDNIMTVKELPATNYCKEKMCSAVMAEKCVNVGVNNFSEFNLGQCGSQLESLKLADESLPLKDIKGQKSFCSSHFPPYPVELDHSLAIMSGDEIIKKSEFMGACTQKINCNNTAANGISCELKNPVLVSSASDMVNVFQAANDAYRVQLASEAIQSITGSPIAEFEKFMYSASPVLYGARDTNNCKECSPLHAFGAPLCEHETPNLALRNIWRWYEKHGTCGMEVRATDHEHSVRLGMDQFEFRAYFVPYLSAVQLFRKCKEHTNDADVCSQETDSNECSLTVGLTSILRKLVPQPCSVNSSTPKMSQIPHKEASLVSMNNKINNKQYDLKLTDGVELLFEYFEYDQPQQRRPLFEMMKELSNGDIPLKSRVYGDPRTLDSRCLDDLHCNSWYSVAWYPIYRIPDGKLRAAFLTYHSLGHLVRRSKNHGSDSMEVSIVSPVVGLQCYSAQGECWFNPRKPIAHKMNGVIHADSSHVLKERIRTLERTASVMARATVTAGSQTYVNRQPDYEFFLSRRR</sequence>
<feature type="region of interest" description="Disordered" evidence="1">
    <location>
        <begin position="200"/>
        <end position="240"/>
    </location>
</feature>
<proteinExistence type="predicted"/>
<organism evidence="2 3">
    <name type="scientific">Lithospermum erythrorhizon</name>
    <name type="common">Purple gromwell</name>
    <name type="synonym">Lithospermum officinale var. erythrorhizon</name>
    <dbReference type="NCBI Taxonomy" id="34254"/>
    <lineage>
        <taxon>Eukaryota</taxon>
        <taxon>Viridiplantae</taxon>
        <taxon>Streptophyta</taxon>
        <taxon>Embryophyta</taxon>
        <taxon>Tracheophyta</taxon>
        <taxon>Spermatophyta</taxon>
        <taxon>Magnoliopsida</taxon>
        <taxon>eudicotyledons</taxon>
        <taxon>Gunneridae</taxon>
        <taxon>Pentapetalae</taxon>
        <taxon>asterids</taxon>
        <taxon>lamiids</taxon>
        <taxon>Boraginales</taxon>
        <taxon>Boraginaceae</taxon>
        <taxon>Boraginoideae</taxon>
        <taxon>Lithospermeae</taxon>
        <taxon>Lithospermum</taxon>
    </lineage>
</organism>
<name>A0AAV3P3E3_LITER</name>
<feature type="compositionally biased region" description="Basic residues" evidence="1">
    <location>
        <begin position="201"/>
        <end position="211"/>
    </location>
</feature>
<dbReference type="AlphaFoldDB" id="A0AAV3P3E3"/>
<feature type="compositionally biased region" description="Polar residues" evidence="1">
    <location>
        <begin position="219"/>
        <end position="233"/>
    </location>
</feature>
<protein>
    <submittedName>
        <fullName evidence="2">Uncharacterized protein</fullName>
    </submittedName>
</protein>
<evidence type="ECO:0000313" key="2">
    <source>
        <dbReference type="EMBL" id="GAA0146100.1"/>
    </source>
</evidence>